<evidence type="ECO:0000313" key="2">
    <source>
        <dbReference type="Proteomes" id="UP001168877"/>
    </source>
</evidence>
<accession>A0AA39RTF1</accession>
<reference evidence="1" key="1">
    <citation type="journal article" date="2022" name="Plant J.">
        <title>Strategies of tolerance reflected in two North American maple genomes.</title>
        <authorList>
            <person name="McEvoy S.L."/>
            <person name="Sezen U.U."/>
            <person name="Trouern-Trend A."/>
            <person name="McMahon S.M."/>
            <person name="Schaberg P.G."/>
            <person name="Yang J."/>
            <person name="Wegrzyn J.L."/>
            <person name="Swenson N.G."/>
        </authorList>
    </citation>
    <scope>NUCLEOTIDE SEQUENCE</scope>
    <source>
        <strain evidence="1">NS2018</strain>
    </source>
</reference>
<organism evidence="1 2">
    <name type="scientific">Acer saccharum</name>
    <name type="common">Sugar maple</name>
    <dbReference type="NCBI Taxonomy" id="4024"/>
    <lineage>
        <taxon>Eukaryota</taxon>
        <taxon>Viridiplantae</taxon>
        <taxon>Streptophyta</taxon>
        <taxon>Embryophyta</taxon>
        <taxon>Tracheophyta</taxon>
        <taxon>Spermatophyta</taxon>
        <taxon>Magnoliopsida</taxon>
        <taxon>eudicotyledons</taxon>
        <taxon>Gunneridae</taxon>
        <taxon>Pentapetalae</taxon>
        <taxon>rosids</taxon>
        <taxon>malvids</taxon>
        <taxon>Sapindales</taxon>
        <taxon>Sapindaceae</taxon>
        <taxon>Hippocastanoideae</taxon>
        <taxon>Acereae</taxon>
        <taxon>Acer</taxon>
    </lineage>
</organism>
<evidence type="ECO:0000313" key="1">
    <source>
        <dbReference type="EMBL" id="KAK0579650.1"/>
    </source>
</evidence>
<dbReference type="PANTHER" id="PTHR31973:SF199">
    <property type="entry name" value="SWIM-TYPE DOMAIN-CONTAINING PROTEIN"/>
    <property type="match status" value="1"/>
</dbReference>
<keyword evidence="2" id="KW-1185">Reference proteome</keyword>
<proteinExistence type="predicted"/>
<name>A0AA39RTF1_ACESA</name>
<sequence>MSIMDLDKICKKLGYKDHVFYWYVTPGKSIEDGLVKLKGHDGITRIVKELARDRKVNVLFEHFRGVNRRKAPGERSFVPIEEEKVLAKQGGVVASSEGLGEQEELKKTNPRSTVVIDTKLGLDDKNKFKRIYICFNACKQGWLHGCREIIGLDACHVKSYHNAQLMWAIGIDADNGYYPIAHAVVEKKRHESWSWFLKL</sequence>
<dbReference type="AlphaFoldDB" id="A0AA39RTF1"/>
<evidence type="ECO:0008006" key="3">
    <source>
        <dbReference type="Google" id="ProtNLM"/>
    </source>
</evidence>
<protein>
    <recommendedName>
        <fullName evidence="3">MULE transposase domain-containing protein</fullName>
    </recommendedName>
</protein>
<dbReference type="Proteomes" id="UP001168877">
    <property type="component" value="Unassembled WGS sequence"/>
</dbReference>
<gene>
    <name evidence="1" type="ORF">LWI29_029259</name>
</gene>
<reference evidence="1" key="2">
    <citation type="submission" date="2023-06" db="EMBL/GenBank/DDBJ databases">
        <authorList>
            <person name="Swenson N.G."/>
            <person name="Wegrzyn J.L."/>
            <person name="Mcevoy S.L."/>
        </authorList>
    </citation>
    <scope>NUCLEOTIDE SEQUENCE</scope>
    <source>
        <strain evidence="1">NS2018</strain>
        <tissue evidence="1">Leaf</tissue>
    </source>
</reference>
<dbReference type="PANTHER" id="PTHR31973">
    <property type="entry name" value="POLYPROTEIN, PUTATIVE-RELATED"/>
    <property type="match status" value="1"/>
</dbReference>
<comment type="caution">
    <text evidence="1">The sequence shown here is derived from an EMBL/GenBank/DDBJ whole genome shotgun (WGS) entry which is preliminary data.</text>
</comment>
<dbReference type="EMBL" id="JAUESC010000385">
    <property type="protein sequence ID" value="KAK0579650.1"/>
    <property type="molecule type" value="Genomic_DNA"/>
</dbReference>